<comment type="caution">
    <text evidence="2">The sequence shown here is derived from an EMBL/GenBank/DDBJ whole genome shotgun (WGS) entry which is preliminary data.</text>
</comment>
<reference evidence="2" key="1">
    <citation type="journal article" date="2014" name="Front. Microbiol.">
        <title>High frequency of phylogenetically diverse reductive dehalogenase-homologous genes in deep subseafloor sedimentary metagenomes.</title>
        <authorList>
            <person name="Kawai M."/>
            <person name="Futagami T."/>
            <person name="Toyoda A."/>
            <person name="Takaki Y."/>
            <person name="Nishi S."/>
            <person name="Hori S."/>
            <person name="Arai W."/>
            <person name="Tsubouchi T."/>
            <person name="Morono Y."/>
            <person name="Uchiyama I."/>
            <person name="Ito T."/>
            <person name="Fujiyama A."/>
            <person name="Inagaki F."/>
            <person name="Takami H."/>
        </authorList>
    </citation>
    <scope>NUCLEOTIDE SEQUENCE</scope>
    <source>
        <strain evidence="2">Expedition CK06-06</strain>
    </source>
</reference>
<dbReference type="AlphaFoldDB" id="X0YSQ7"/>
<sequence>FGSARSQELSKAHQDVGEHLSTQRAGLEWDVLGRNQSIEEAKAGRTLGTLPTAMAYGQVPAQEVKNNLEIAARKLGGLGTIFGFGQKEQTQAQMELQDEIIRFAQENQITDPENLEILLALLGMNFSSYSRETYGPGLGYVGASSFFSGLGQGMSTPAAPAAPTP</sequence>
<evidence type="ECO:0000313" key="2">
    <source>
        <dbReference type="EMBL" id="GAG39716.1"/>
    </source>
</evidence>
<dbReference type="EMBL" id="BARS01046086">
    <property type="protein sequence ID" value="GAG39716.1"/>
    <property type="molecule type" value="Genomic_DNA"/>
</dbReference>
<gene>
    <name evidence="2" type="ORF">S01H1_69413</name>
</gene>
<name>X0YSQ7_9ZZZZ</name>
<feature type="region of interest" description="Disordered" evidence="1">
    <location>
        <begin position="1"/>
        <end position="21"/>
    </location>
</feature>
<feature type="compositionally biased region" description="Basic and acidic residues" evidence="1">
    <location>
        <begin position="8"/>
        <end position="18"/>
    </location>
</feature>
<accession>X0YSQ7</accession>
<organism evidence="2">
    <name type="scientific">marine sediment metagenome</name>
    <dbReference type="NCBI Taxonomy" id="412755"/>
    <lineage>
        <taxon>unclassified sequences</taxon>
        <taxon>metagenomes</taxon>
        <taxon>ecological metagenomes</taxon>
    </lineage>
</organism>
<feature type="non-terminal residue" evidence="2">
    <location>
        <position position="1"/>
    </location>
</feature>
<evidence type="ECO:0000256" key="1">
    <source>
        <dbReference type="SAM" id="MobiDB-lite"/>
    </source>
</evidence>
<proteinExistence type="predicted"/>
<protein>
    <submittedName>
        <fullName evidence="2">Uncharacterized protein</fullName>
    </submittedName>
</protein>